<keyword evidence="8" id="KW-0539">Nucleus</keyword>
<name>A0AAE1H6S9_9NEOP</name>
<dbReference type="Proteomes" id="UP001219518">
    <property type="component" value="Unassembled WGS sequence"/>
</dbReference>
<evidence type="ECO:0000256" key="10">
    <source>
        <dbReference type="SAM" id="MobiDB-lite"/>
    </source>
</evidence>
<dbReference type="GO" id="GO:0008270">
    <property type="term" value="F:zinc ion binding"/>
    <property type="evidence" value="ECO:0007669"/>
    <property type="project" value="UniProtKB-KW"/>
</dbReference>
<feature type="compositionally biased region" description="Acidic residues" evidence="10">
    <location>
        <begin position="654"/>
        <end position="663"/>
    </location>
</feature>
<dbReference type="GO" id="GO:0046983">
    <property type="term" value="F:protein dimerization activity"/>
    <property type="evidence" value="ECO:0007669"/>
    <property type="project" value="InterPro"/>
</dbReference>
<accession>A0AAE1H6S9</accession>
<dbReference type="InterPro" id="IPR003656">
    <property type="entry name" value="Znf_BED"/>
</dbReference>
<evidence type="ECO:0000256" key="1">
    <source>
        <dbReference type="ARBA" id="ARBA00004123"/>
    </source>
</evidence>
<organism evidence="12 13">
    <name type="scientific">Frankliniella fusca</name>
    <dbReference type="NCBI Taxonomy" id="407009"/>
    <lineage>
        <taxon>Eukaryota</taxon>
        <taxon>Metazoa</taxon>
        <taxon>Ecdysozoa</taxon>
        <taxon>Arthropoda</taxon>
        <taxon>Hexapoda</taxon>
        <taxon>Insecta</taxon>
        <taxon>Pterygota</taxon>
        <taxon>Neoptera</taxon>
        <taxon>Paraneoptera</taxon>
        <taxon>Thysanoptera</taxon>
        <taxon>Terebrantia</taxon>
        <taxon>Thripoidea</taxon>
        <taxon>Thripidae</taxon>
        <taxon>Frankliniella</taxon>
    </lineage>
</organism>
<proteinExistence type="predicted"/>
<evidence type="ECO:0000256" key="9">
    <source>
        <dbReference type="PROSITE-ProRule" id="PRU00027"/>
    </source>
</evidence>
<dbReference type="EMBL" id="JAHWGI010000466">
    <property type="protein sequence ID" value="KAK3915836.1"/>
    <property type="molecule type" value="Genomic_DNA"/>
</dbReference>
<evidence type="ECO:0000256" key="8">
    <source>
        <dbReference type="ARBA" id="ARBA00023242"/>
    </source>
</evidence>
<dbReference type="PANTHER" id="PTHR46481:SF10">
    <property type="entry name" value="ZINC FINGER BED DOMAIN-CONTAINING PROTEIN 39"/>
    <property type="match status" value="1"/>
</dbReference>
<protein>
    <submittedName>
        <fullName evidence="12">Zinc finger BED domain-containing protein 4</fullName>
    </submittedName>
</protein>
<keyword evidence="13" id="KW-1185">Reference proteome</keyword>
<feature type="domain" description="BED-type" evidence="11">
    <location>
        <begin position="3"/>
        <end position="61"/>
    </location>
</feature>
<keyword evidence="2" id="KW-0479">Metal-binding</keyword>
<evidence type="ECO:0000256" key="6">
    <source>
        <dbReference type="ARBA" id="ARBA00023125"/>
    </source>
</evidence>
<dbReference type="GO" id="GO:0003677">
    <property type="term" value="F:DNA binding"/>
    <property type="evidence" value="ECO:0007669"/>
    <property type="project" value="UniProtKB-KW"/>
</dbReference>
<evidence type="ECO:0000259" key="11">
    <source>
        <dbReference type="PROSITE" id="PS50808"/>
    </source>
</evidence>
<dbReference type="InterPro" id="IPR008906">
    <property type="entry name" value="HATC_C_dom"/>
</dbReference>
<gene>
    <name evidence="12" type="ORF">KUF71_005979</name>
</gene>
<reference evidence="12" key="1">
    <citation type="submission" date="2021-07" db="EMBL/GenBank/DDBJ databases">
        <authorList>
            <person name="Catto M.A."/>
            <person name="Jacobson A."/>
            <person name="Kennedy G."/>
            <person name="Labadie P."/>
            <person name="Hunt B.G."/>
            <person name="Srinivasan R."/>
        </authorList>
    </citation>
    <scope>NUCLEOTIDE SEQUENCE</scope>
    <source>
        <strain evidence="12">PL_HMW_Pooled</strain>
        <tissue evidence="12">Head</tissue>
    </source>
</reference>
<reference evidence="12" key="2">
    <citation type="journal article" date="2023" name="BMC Genomics">
        <title>Pest status, molecular evolution, and epigenetic factors derived from the genome assembly of Frankliniella fusca, a thysanopteran phytovirus vector.</title>
        <authorList>
            <person name="Catto M.A."/>
            <person name="Labadie P.E."/>
            <person name="Jacobson A.L."/>
            <person name="Kennedy G.G."/>
            <person name="Srinivasan R."/>
            <person name="Hunt B.G."/>
        </authorList>
    </citation>
    <scope>NUCLEOTIDE SEQUENCE</scope>
    <source>
        <strain evidence="12">PL_HMW_Pooled</strain>
    </source>
</reference>
<dbReference type="SUPFAM" id="SSF53098">
    <property type="entry name" value="Ribonuclease H-like"/>
    <property type="match status" value="1"/>
</dbReference>
<comment type="caution">
    <text evidence="12">The sequence shown here is derived from an EMBL/GenBank/DDBJ whole genome shotgun (WGS) entry which is preliminary data.</text>
</comment>
<evidence type="ECO:0000256" key="5">
    <source>
        <dbReference type="ARBA" id="ARBA00023015"/>
    </source>
</evidence>
<evidence type="ECO:0000256" key="7">
    <source>
        <dbReference type="ARBA" id="ARBA00023163"/>
    </source>
</evidence>
<dbReference type="AlphaFoldDB" id="A0AAE1H6S9"/>
<dbReference type="InterPro" id="IPR052035">
    <property type="entry name" value="ZnF_BED_domain_contain"/>
</dbReference>
<evidence type="ECO:0000256" key="3">
    <source>
        <dbReference type="ARBA" id="ARBA00022771"/>
    </source>
</evidence>
<keyword evidence="5" id="KW-0805">Transcription regulation</keyword>
<keyword evidence="3 9" id="KW-0863">Zinc-finger</keyword>
<keyword evidence="6" id="KW-0238">DNA-binding</keyword>
<dbReference type="Pfam" id="PF04937">
    <property type="entry name" value="DUF659"/>
    <property type="match status" value="1"/>
</dbReference>
<feature type="compositionally biased region" description="Acidic residues" evidence="10">
    <location>
        <begin position="677"/>
        <end position="704"/>
    </location>
</feature>
<evidence type="ECO:0000256" key="2">
    <source>
        <dbReference type="ARBA" id="ARBA00022723"/>
    </source>
</evidence>
<dbReference type="InterPro" id="IPR012337">
    <property type="entry name" value="RNaseH-like_sf"/>
</dbReference>
<feature type="region of interest" description="Disordered" evidence="10">
    <location>
        <begin position="631"/>
        <end position="712"/>
    </location>
</feature>
<keyword evidence="7" id="KW-0804">Transcription</keyword>
<evidence type="ECO:0000256" key="4">
    <source>
        <dbReference type="ARBA" id="ARBA00022833"/>
    </source>
</evidence>
<evidence type="ECO:0000313" key="13">
    <source>
        <dbReference type="Proteomes" id="UP001219518"/>
    </source>
</evidence>
<keyword evidence="4" id="KW-0862">Zinc</keyword>
<dbReference type="PANTHER" id="PTHR46481">
    <property type="entry name" value="ZINC FINGER BED DOMAIN-CONTAINING PROTEIN 4"/>
    <property type="match status" value="1"/>
</dbReference>
<dbReference type="Pfam" id="PF05699">
    <property type="entry name" value="Dimer_Tnp_hAT"/>
    <property type="match status" value="1"/>
</dbReference>
<dbReference type="InterPro" id="IPR007021">
    <property type="entry name" value="DUF659"/>
</dbReference>
<dbReference type="PROSITE" id="PS50808">
    <property type="entry name" value="ZF_BED"/>
    <property type="match status" value="1"/>
</dbReference>
<comment type="subcellular location">
    <subcellularLocation>
        <location evidence="1">Nucleus</location>
    </subcellularLocation>
</comment>
<sequence>MGRKKAKVWAHFECTDTLDEATKKTKSIALCKYCNASYKFPNATRLNEHLATQCKPCPADFKIEAKNALRGNKTSNRSKARCDSERSETVDDCDACDITEVVRSVSNDDSVKVTKSHDHPTKSKQISISSFVERTTDEKKKKIDEKIARAVYVSGAPLSMFDSPYWIDALKELRPTYKVPSTYEFSTPLLNAEYTRVMDSASAKLKSAVSCALLCDGWSNNRREGILNFLVSTPAIVFLKNVVPGENREDADFVSKQLITVVEECEEKYKVDNKKFFILITDNATVMKAAWVLFLERFPHMTAAACSAHSFNLLFGDIMKQETLSEFYVKVKTVIKAVKCKSVVKAVFKSKQAGQGVALQLPPRTRWCYVVICLESLLANKYALQETVISVQLKDLISKEVRSDVLDDDGFWVKVKNLHDFLQPLHVAILRVEGDDATLSIVPEVSHDVRTKMQSDLLSNLNLDADEESNVQRAITERLYHCNLEVHFAANLLDPRYKGKKLDNFEIHSAMDYINKQCNLSGLSKGLVLADLAAYRTASGFYEREYLWESAKELKPTVWWGGLCASQPLEPLASRILSVPPTSAGCERDWSIQASIHSKNKNRFKNERVEKLKAVRQNLKYSVNALLPKKTKKKLAPSKSTENVTSTENPDRGGDDEDDEVDDGGNAIDLLSGSESDNAETDDENSSESSDSDSDDDYSSEDETPLAMLSKK</sequence>
<evidence type="ECO:0000313" key="12">
    <source>
        <dbReference type="EMBL" id="KAK3915836.1"/>
    </source>
</evidence>
<dbReference type="GO" id="GO:0005634">
    <property type="term" value="C:nucleus"/>
    <property type="evidence" value="ECO:0007669"/>
    <property type="project" value="UniProtKB-SubCell"/>
</dbReference>